<evidence type="ECO:0000313" key="2">
    <source>
        <dbReference type="EMBL" id="PIR04219.1"/>
    </source>
</evidence>
<accession>A0A2H0N5P6</accession>
<protein>
    <submittedName>
        <fullName evidence="2">Uncharacterized protein</fullName>
    </submittedName>
</protein>
<evidence type="ECO:0000313" key="3">
    <source>
        <dbReference type="Proteomes" id="UP000229600"/>
    </source>
</evidence>
<dbReference type="AlphaFoldDB" id="A0A2H0N5P6"/>
<comment type="caution">
    <text evidence="2">The sequence shown here is derived from an EMBL/GenBank/DDBJ whole genome shotgun (WGS) entry which is preliminary data.</text>
</comment>
<name>A0A2H0N5P6_9BACT</name>
<sequence>MTSRKQLNEAIERLEGRLDKMYEDRLDGVITDEYYKRKADDYKREKRSILKQLENLEDRVDNYYEVGLEIHRLAFNAREDKPHPKKNVSYCPVFSLIWNSRLNAKYT</sequence>
<dbReference type="EMBL" id="PCWN01000007">
    <property type="protein sequence ID" value="PIR04219.1"/>
    <property type="molecule type" value="Genomic_DNA"/>
</dbReference>
<reference evidence="2 3" key="1">
    <citation type="submission" date="2017-09" db="EMBL/GenBank/DDBJ databases">
        <title>Depth-based differentiation of microbial function through sediment-hosted aquifers and enrichment of novel symbionts in the deep terrestrial subsurface.</title>
        <authorList>
            <person name="Probst A.J."/>
            <person name="Ladd B."/>
            <person name="Jarett J.K."/>
            <person name="Geller-Mcgrath D.E."/>
            <person name="Sieber C.M."/>
            <person name="Emerson J.B."/>
            <person name="Anantharaman K."/>
            <person name="Thomas B.C."/>
            <person name="Malmstrom R."/>
            <person name="Stieglmeier M."/>
            <person name="Klingl A."/>
            <person name="Woyke T."/>
            <person name="Ryan C.M."/>
            <person name="Banfield J.F."/>
        </authorList>
    </citation>
    <scope>NUCLEOTIDE SEQUENCE [LARGE SCALE GENOMIC DNA]</scope>
    <source>
        <strain evidence="2">CG11_big_fil_rev_8_21_14_0_20_39_34</strain>
    </source>
</reference>
<organism evidence="2 3">
    <name type="scientific">Candidatus Magasanikbacteria bacterium CG11_big_fil_rev_8_21_14_0_20_39_34</name>
    <dbReference type="NCBI Taxonomy" id="1974653"/>
    <lineage>
        <taxon>Bacteria</taxon>
        <taxon>Candidatus Magasanikiibacteriota</taxon>
    </lineage>
</organism>
<keyword evidence="1" id="KW-0175">Coiled coil</keyword>
<proteinExistence type="predicted"/>
<feature type="coiled-coil region" evidence="1">
    <location>
        <begin position="4"/>
        <end position="66"/>
    </location>
</feature>
<dbReference type="Proteomes" id="UP000229600">
    <property type="component" value="Unassembled WGS sequence"/>
</dbReference>
<evidence type="ECO:0000256" key="1">
    <source>
        <dbReference type="SAM" id="Coils"/>
    </source>
</evidence>
<gene>
    <name evidence="2" type="ORF">COV59_03490</name>
</gene>